<feature type="region of interest" description="Disordered" evidence="1">
    <location>
        <begin position="16"/>
        <end position="38"/>
    </location>
</feature>
<feature type="region of interest" description="Disordered" evidence="1">
    <location>
        <begin position="507"/>
        <end position="526"/>
    </location>
</feature>
<organism evidence="3 4">
    <name type="scientific">Neoarthrinium moseri</name>
    <dbReference type="NCBI Taxonomy" id="1658444"/>
    <lineage>
        <taxon>Eukaryota</taxon>
        <taxon>Fungi</taxon>
        <taxon>Dikarya</taxon>
        <taxon>Ascomycota</taxon>
        <taxon>Pezizomycotina</taxon>
        <taxon>Sordariomycetes</taxon>
        <taxon>Xylariomycetidae</taxon>
        <taxon>Amphisphaeriales</taxon>
        <taxon>Apiosporaceae</taxon>
        <taxon>Neoarthrinium</taxon>
    </lineage>
</organism>
<feature type="region of interest" description="Disordered" evidence="1">
    <location>
        <begin position="589"/>
        <end position="639"/>
    </location>
</feature>
<keyword evidence="4" id="KW-1185">Reference proteome</keyword>
<dbReference type="Gene3D" id="3.40.50.150">
    <property type="entry name" value="Vaccinia Virus protein VP39"/>
    <property type="match status" value="1"/>
</dbReference>
<evidence type="ECO:0000259" key="2">
    <source>
        <dbReference type="Pfam" id="PF01728"/>
    </source>
</evidence>
<comment type="caution">
    <text evidence="3">The sequence shown here is derived from an EMBL/GenBank/DDBJ whole genome shotgun (WGS) entry which is preliminary data.</text>
</comment>
<dbReference type="InterPro" id="IPR029063">
    <property type="entry name" value="SAM-dependent_MTases_sf"/>
</dbReference>
<protein>
    <recommendedName>
        <fullName evidence="2">Ribosomal RNA methyltransferase FtsJ domain-containing protein</fullName>
    </recommendedName>
</protein>
<feature type="domain" description="Ribosomal RNA methyltransferase FtsJ" evidence="2">
    <location>
        <begin position="147"/>
        <end position="328"/>
    </location>
</feature>
<reference evidence="3" key="1">
    <citation type="submission" date="2021-03" db="EMBL/GenBank/DDBJ databases">
        <title>Revisited historic fungal species revealed as producer of novel bioactive compounds through whole genome sequencing and comparative genomics.</title>
        <authorList>
            <person name="Vignolle G.A."/>
            <person name="Hochenegger N."/>
            <person name="Mach R.L."/>
            <person name="Mach-Aigner A.R."/>
            <person name="Javad Rahimi M."/>
            <person name="Salim K.A."/>
            <person name="Chan C.M."/>
            <person name="Lim L.B.L."/>
            <person name="Cai F."/>
            <person name="Druzhinina I.S."/>
            <person name="U'Ren J.M."/>
            <person name="Derntl C."/>
        </authorList>
    </citation>
    <scope>NUCLEOTIDE SEQUENCE</scope>
    <source>
        <strain evidence="3">TUCIM 5799</strain>
    </source>
</reference>
<dbReference type="Proteomes" id="UP000829685">
    <property type="component" value="Unassembled WGS sequence"/>
</dbReference>
<evidence type="ECO:0000313" key="4">
    <source>
        <dbReference type="Proteomes" id="UP000829685"/>
    </source>
</evidence>
<feature type="compositionally biased region" description="Low complexity" evidence="1">
    <location>
        <begin position="589"/>
        <end position="601"/>
    </location>
</feature>
<feature type="compositionally biased region" description="Basic and acidic residues" evidence="1">
    <location>
        <begin position="602"/>
        <end position="623"/>
    </location>
</feature>
<dbReference type="InterPro" id="IPR002877">
    <property type="entry name" value="RNA_MeTrfase_FtsJ_dom"/>
</dbReference>
<dbReference type="EMBL" id="JAFIMR010000004">
    <property type="protein sequence ID" value="KAI1879432.1"/>
    <property type="molecule type" value="Genomic_DNA"/>
</dbReference>
<evidence type="ECO:0000313" key="3">
    <source>
        <dbReference type="EMBL" id="KAI1879432.1"/>
    </source>
</evidence>
<proteinExistence type="predicted"/>
<dbReference type="GO" id="GO:0032259">
    <property type="term" value="P:methylation"/>
    <property type="evidence" value="ECO:0007669"/>
    <property type="project" value="InterPro"/>
</dbReference>
<dbReference type="SUPFAM" id="SSF53335">
    <property type="entry name" value="S-adenosyl-L-methionine-dependent methyltransferases"/>
    <property type="match status" value="1"/>
</dbReference>
<dbReference type="AlphaFoldDB" id="A0A9Q0ATG2"/>
<feature type="region of interest" description="Disordered" evidence="1">
    <location>
        <begin position="407"/>
        <end position="449"/>
    </location>
</feature>
<name>A0A9Q0ATG2_9PEZI</name>
<gene>
    <name evidence="3" type="ORF">JX265_002386</name>
</gene>
<evidence type="ECO:0000256" key="1">
    <source>
        <dbReference type="SAM" id="MobiDB-lite"/>
    </source>
</evidence>
<feature type="compositionally biased region" description="Polar residues" evidence="1">
    <location>
        <begin position="467"/>
        <end position="483"/>
    </location>
</feature>
<dbReference type="Pfam" id="PF01728">
    <property type="entry name" value="FtsJ"/>
    <property type="match status" value="1"/>
</dbReference>
<feature type="region of interest" description="Disordered" evidence="1">
    <location>
        <begin position="467"/>
        <end position="488"/>
    </location>
</feature>
<dbReference type="GO" id="GO:0008168">
    <property type="term" value="F:methyltransferase activity"/>
    <property type="evidence" value="ECO:0007669"/>
    <property type="project" value="InterPro"/>
</dbReference>
<sequence>MDDITNLDRAIQTDINDPRKEDSTLATDGGASSPLSEAVTNTCDVPDVDTLSVTDSKRSDDGLPNIVTTHPIVHQYLLDNAPEYRDVDILRRKGWGSELGDKHFQTQRERADNADKHTRNIFYHMMCEIAEELDKVSGILADLKQVGGPKALDLCMAPGGFAGSVLRLIRGSSVCGITLPVEEGGHPMTMPFWELKANLKTLWLDITMLATEMGLTDIPSEHPEAAKFSTVRPFEGEAFDLVFCDGQVLRTQPRPSYREIKERVRLLNSQLVLALQRIKPGGNLVIRLHKIEAVDTATLLQKFSSFSTIMLHKPAKWHGIRSSFYMIAKNVQPQSAKALEAVNEWKKQWVQAALDTDEATIQSDALIDAQADRATELIQTFGSELVALARPIWKIQANALDKSPFLRDNSEKQMAPTVYRPPKPRSTADNGASRYPGLKPTSDPWKYMTPRSLLTNDILGTTPQEPAIQENQPFSSSIKTSPSAKRPAVTIKDANGSEVDLKTFKPLERATPPSSPFQARRRGSSSAVRIKDAYGNEVTFTDLKAHSPESRALSSTNWRSMTGQRPVVTIRDQSGNQVDMADLRALRAGAASKRAADSASWRADKLEHPMLESKAGDSSDVGDKAPTPPASPNVTRFNW</sequence>
<accession>A0A9Q0ATG2</accession>